<evidence type="ECO:0000313" key="3">
    <source>
        <dbReference type="EMBL" id="QBD74719.1"/>
    </source>
</evidence>
<keyword evidence="1" id="KW-0812">Transmembrane</keyword>
<organism evidence="3 4">
    <name type="scientific">Ktedonosporobacter rubrisoli</name>
    <dbReference type="NCBI Taxonomy" id="2509675"/>
    <lineage>
        <taxon>Bacteria</taxon>
        <taxon>Bacillati</taxon>
        <taxon>Chloroflexota</taxon>
        <taxon>Ktedonobacteria</taxon>
        <taxon>Ktedonobacterales</taxon>
        <taxon>Ktedonosporobacteraceae</taxon>
        <taxon>Ktedonosporobacter</taxon>
    </lineage>
</organism>
<dbReference type="KEGG" id="kbs:EPA93_01420"/>
<feature type="domain" description="Phosphatidic acid phosphatase type 2/haloperoxidase" evidence="2">
    <location>
        <begin position="75"/>
        <end position="208"/>
    </location>
</feature>
<dbReference type="PANTHER" id="PTHR14969:SF58">
    <property type="entry name" value="UNDECAPRENYL-DIPHOSPHATASE BCRC"/>
    <property type="match status" value="1"/>
</dbReference>
<dbReference type="SMART" id="SM00014">
    <property type="entry name" value="acidPPc"/>
    <property type="match status" value="1"/>
</dbReference>
<evidence type="ECO:0000313" key="4">
    <source>
        <dbReference type="Proteomes" id="UP000290365"/>
    </source>
</evidence>
<dbReference type="Proteomes" id="UP000290365">
    <property type="component" value="Chromosome"/>
</dbReference>
<dbReference type="PANTHER" id="PTHR14969">
    <property type="entry name" value="SPHINGOSINE-1-PHOSPHATE PHOSPHOHYDROLASE"/>
    <property type="match status" value="1"/>
</dbReference>
<dbReference type="OrthoDB" id="9789113at2"/>
<keyword evidence="4" id="KW-1185">Reference proteome</keyword>
<feature type="transmembrane region" description="Helical" evidence="1">
    <location>
        <begin position="125"/>
        <end position="146"/>
    </location>
</feature>
<dbReference type="InterPro" id="IPR036938">
    <property type="entry name" value="PAP2/HPO_sf"/>
</dbReference>
<feature type="transmembrane region" description="Helical" evidence="1">
    <location>
        <begin position="158"/>
        <end position="181"/>
    </location>
</feature>
<accession>A0A4P6JI39</accession>
<gene>
    <name evidence="3" type="ORF">EPA93_01420</name>
</gene>
<feature type="transmembrane region" description="Helical" evidence="1">
    <location>
        <begin position="193"/>
        <end position="214"/>
    </location>
</feature>
<protein>
    <submittedName>
        <fullName evidence="3">Phosphatase PAP2 family protein</fullName>
    </submittedName>
</protein>
<dbReference type="Pfam" id="PF01569">
    <property type="entry name" value="PAP2"/>
    <property type="match status" value="1"/>
</dbReference>
<dbReference type="SUPFAM" id="SSF48317">
    <property type="entry name" value="Acid phosphatase/Vanadium-dependent haloperoxidase"/>
    <property type="match status" value="1"/>
</dbReference>
<dbReference type="RefSeq" id="WP_129885318.1">
    <property type="nucleotide sequence ID" value="NZ_CP035758.1"/>
</dbReference>
<keyword evidence="1" id="KW-1133">Transmembrane helix</keyword>
<sequence length="231" mass="25475">MISTLLNFNYLMFQSINAPAGSNPVLDLFMVFCANSLIFCFPLILLFYWGKPLSWQPRSLSAEEMSIVQQRRSAVLWIAIACVLAFSLNLLIEHFIFEPRPFIAHKVHLLIQHAADGSFPSDHTAWSFAVVGMLAFQLLFAFTTIQRSSNKGQGNLRLALLLLPFCLLLIALGMACLIGFARIYVGVHYPGDILGGACSGMLASCIATALRLCLQRPTEAVIKLAQAIRLA</sequence>
<feature type="transmembrane region" description="Helical" evidence="1">
    <location>
        <begin position="74"/>
        <end position="92"/>
    </location>
</feature>
<reference evidence="3 4" key="1">
    <citation type="submission" date="2019-01" db="EMBL/GenBank/DDBJ databases">
        <title>Ktedonosporobacter rubrisoli SCAWS-G2.</title>
        <authorList>
            <person name="Huang Y."/>
            <person name="Yan B."/>
        </authorList>
    </citation>
    <scope>NUCLEOTIDE SEQUENCE [LARGE SCALE GENOMIC DNA]</scope>
    <source>
        <strain evidence="3 4">SCAWS-G2</strain>
    </source>
</reference>
<dbReference type="Gene3D" id="1.20.144.10">
    <property type="entry name" value="Phosphatidic acid phosphatase type 2/haloperoxidase"/>
    <property type="match status" value="1"/>
</dbReference>
<name>A0A4P6JI39_KTERU</name>
<dbReference type="InterPro" id="IPR000326">
    <property type="entry name" value="PAP2/HPO"/>
</dbReference>
<evidence type="ECO:0000256" key="1">
    <source>
        <dbReference type="SAM" id="Phobius"/>
    </source>
</evidence>
<keyword evidence="1" id="KW-0472">Membrane</keyword>
<dbReference type="AlphaFoldDB" id="A0A4P6JI39"/>
<dbReference type="EMBL" id="CP035758">
    <property type="protein sequence ID" value="QBD74719.1"/>
    <property type="molecule type" value="Genomic_DNA"/>
</dbReference>
<feature type="transmembrane region" description="Helical" evidence="1">
    <location>
        <begin position="28"/>
        <end position="49"/>
    </location>
</feature>
<proteinExistence type="predicted"/>
<evidence type="ECO:0000259" key="2">
    <source>
        <dbReference type="SMART" id="SM00014"/>
    </source>
</evidence>